<dbReference type="EMBL" id="CAJVPM010000914">
    <property type="protein sequence ID" value="CAG8454727.1"/>
    <property type="molecule type" value="Genomic_DNA"/>
</dbReference>
<evidence type="ECO:0000313" key="2">
    <source>
        <dbReference type="Proteomes" id="UP000789860"/>
    </source>
</evidence>
<proteinExistence type="predicted"/>
<reference evidence="1" key="1">
    <citation type="submission" date="2021-06" db="EMBL/GenBank/DDBJ databases">
        <authorList>
            <person name="Kallberg Y."/>
            <person name="Tangrot J."/>
            <person name="Rosling A."/>
        </authorList>
    </citation>
    <scope>NUCLEOTIDE SEQUENCE</scope>
    <source>
        <strain evidence="1">AU212A</strain>
    </source>
</reference>
<gene>
    <name evidence="1" type="ORF">SCALOS_LOCUS1350</name>
</gene>
<name>A0ACA9K632_9GLOM</name>
<evidence type="ECO:0000313" key="1">
    <source>
        <dbReference type="EMBL" id="CAG8454727.1"/>
    </source>
</evidence>
<keyword evidence="2" id="KW-1185">Reference proteome</keyword>
<sequence length="233" mass="27288">MINIQLEENNGSEHEIIDEINDYLNTRYLSAMEAAWRIFKYRMASQTPSVTYLPIHLSEEQIILRGNINNNLSSLQCYFLHLLNPEFDNLTYCEYNELYLFNYAEESIDQNSLLPNTYLENKQEGYRQCIVKPYKQGHLHVAQINIVHPCIGEKYYLHILLNHRATRSFEHLQTVKNIEYPTFQQAARALDLLDDITENEQCFTEAVSYNCIPAQLHLLFCHLILKGIAPQTI</sequence>
<accession>A0ACA9K632</accession>
<protein>
    <submittedName>
        <fullName evidence="1">3925_t:CDS:1</fullName>
    </submittedName>
</protein>
<comment type="caution">
    <text evidence="1">The sequence shown here is derived from an EMBL/GenBank/DDBJ whole genome shotgun (WGS) entry which is preliminary data.</text>
</comment>
<organism evidence="1 2">
    <name type="scientific">Scutellospora calospora</name>
    <dbReference type="NCBI Taxonomy" id="85575"/>
    <lineage>
        <taxon>Eukaryota</taxon>
        <taxon>Fungi</taxon>
        <taxon>Fungi incertae sedis</taxon>
        <taxon>Mucoromycota</taxon>
        <taxon>Glomeromycotina</taxon>
        <taxon>Glomeromycetes</taxon>
        <taxon>Diversisporales</taxon>
        <taxon>Gigasporaceae</taxon>
        <taxon>Scutellospora</taxon>
    </lineage>
</organism>
<dbReference type="Proteomes" id="UP000789860">
    <property type="component" value="Unassembled WGS sequence"/>
</dbReference>